<dbReference type="Pfam" id="PF10503">
    <property type="entry name" value="Esterase_PHB"/>
    <property type="match status" value="1"/>
</dbReference>
<dbReference type="AlphaFoldDB" id="A0A0B4X7D2"/>
<feature type="transmembrane region" description="Helical" evidence="3">
    <location>
        <begin position="160"/>
        <end position="189"/>
    </location>
</feature>
<dbReference type="Gene3D" id="3.40.50.1820">
    <property type="entry name" value="alpha/beta hydrolase"/>
    <property type="match status" value="1"/>
</dbReference>
<reference evidence="4 5" key="1">
    <citation type="submission" date="2013-11" db="EMBL/GenBank/DDBJ databases">
        <title>Complete genome sequence of Rhizobium gallicum bv. gallicum R602.</title>
        <authorList>
            <person name="Bustos P."/>
            <person name="Santamaria R.I."/>
            <person name="Lozano L."/>
            <person name="Acosta J.L."/>
            <person name="Ormeno-Orrillo E."/>
            <person name="Rogel M.A."/>
            <person name="Romero D."/>
            <person name="Cevallos M.A."/>
            <person name="Martinez-Romero E."/>
            <person name="Gonzalez V."/>
        </authorList>
    </citation>
    <scope>NUCLEOTIDE SEQUENCE [LARGE SCALE GENOMIC DNA]</scope>
    <source>
        <strain evidence="4 5">R602</strain>
    </source>
</reference>
<evidence type="ECO:0000313" key="4">
    <source>
        <dbReference type="EMBL" id="AJD42478.1"/>
    </source>
</evidence>
<sequence>MKVRFAKSFSRLLKTQRKFQSLFEKAWKNSQAKTRSTSTVSKGGVSPVLREVVGFGSNPGRLGMKLFLPKRLPAKPPLVVILHGCRQTPESFDAASGFSRLAAQRGFVLLYPQQKNANNAHGCFNWFRPSAVARDRGELMSVRQMIEHAIDRHRIDRSRIYIAGLSAGGAMTSALIATYSGLFAGAAIVGGMPFGTARDAVSALRAMKSGTAPPPGGWGSPVKAVSPAQSVWPNVSIWQGTADRVVKSVNAEACVAQWLEVAGIPEEMRRTVVQPWGTLVRWEQHGRFRVLLYLLQGFGHGLPVRDLGKEGRGRKLDPFVLDAGISAPAELMRLWNLKRFVP</sequence>
<keyword evidence="1" id="KW-0732">Signal</keyword>
<dbReference type="GO" id="GO:0005576">
    <property type="term" value="C:extracellular region"/>
    <property type="evidence" value="ECO:0007669"/>
    <property type="project" value="InterPro"/>
</dbReference>
<evidence type="ECO:0000313" key="5">
    <source>
        <dbReference type="Proteomes" id="UP000031368"/>
    </source>
</evidence>
<keyword evidence="2" id="KW-0378">Hydrolase</keyword>
<dbReference type="SUPFAM" id="SSF53474">
    <property type="entry name" value="alpha/beta-Hydrolases"/>
    <property type="match status" value="1"/>
</dbReference>
<organism evidence="4 5">
    <name type="scientific">Rhizobium gallicum bv. gallicum R602sp</name>
    <dbReference type="NCBI Taxonomy" id="1041138"/>
    <lineage>
        <taxon>Bacteria</taxon>
        <taxon>Pseudomonadati</taxon>
        <taxon>Pseudomonadota</taxon>
        <taxon>Alphaproteobacteria</taxon>
        <taxon>Hyphomicrobiales</taxon>
        <taxon>Rhizobiaceae</taxon>
        <taxon>Rhizobium/Agrobacterium group</taxon>
        <taxon>Rhizobium</taxon>
    </lineage>
</organism>
<accession>A0A0B4X7D2</accession>
<dbReference type="InterPro" id="IPR050955">
    <property type="entry name" value="Plant_Biomass_Hydrol_Est"/>
</dbReference>
<evidence type="ECO:0000256" key="1">
    <source>
        <dbReference type="ARBA" id="ARBA00022729"/>
    </source>
</evidence>
<dbReference type="RefSeq" id="WP_039845860.1">
    <property type="nucleotide sequence ID" value="NZ_CP006877.1"/>
</dbReference>
<dbReference type="PANTHER" id="PTHR43037:SF1">
    <property type="entry name" value="BLL1128 PROTEIN"/>
    <property type="match status" value="1"/>
</dbReference>
<dbReference type="Proteomes" id="UP000031368">
    <property type="component" value="Chromosome"/>
</dbReference>
<evidence type="ECO:0000256" key="3">
    <source>
        <dbReference type="SAM" id="Phobius"/>
    </source>
</evidence>
<name>A0A0B4X7D2_9HYPH</name>
<proteinExistence type="predicted"/>
<dbReference type="InterPro" id="IPR029058">
    <property type="entry name" value="AB_hydrolase_fold"/>
</dbReference>
<dbReference type="EMBL" id="CP006877">
    <property type="protein sequence ID" value="AJD42478.1"/>
    <property type="molecule type" value="Genomic_DNA"/>
</dbReference>
<dbReference type="HOGENOM" id="CLU_027551_0_0_5"/>
<protein>
    <submittedName>
        <fullName evidence="4">Esterase PHB depolymerase protein</fullName>
    </submittedName>
</protein>
<dbReference type="GO" id="GO:0016787">
    <property type="term" value="F:hydrolase activity"/>
    <property type="evidence" value="ECO:0007669"/>
    <property type="project" value="UniProtKB-KW"/>
</dbReference>
<keyword evidence="3" id="KW-0812">Transmembrane</keyword>
<dbReference type="KEGG" id="rga:RGR602_CH03161"/>
<keyword evidence="3" id="KW-0472">Membrane</keyword>
<keyword evidence="5" id="KW-1185">Reference proteome</keyword>
<evidence type="ECO:0000256" key="2">
    <source>
        <dbReference type="ARBA" id="ARBA00022801"/>
    </source>
</evidence>
<dbReference type="NCBIfam" id="TIGR01840">
    <property type="entry name" value="esterase_phb"/>
    <property type="match status" value="1"/>
</dbReference>
<dbReference type="PANTHER" id="PTHR43037">
    <property type="entry name" value="UNNAMED PRODUCT-RELATED"/>
    <property type="match status" value="1"/>
</dbReference>
<gene>
    <name evidence="4" type="ORF">RGR602_CH03161</name>
</gene>
<dbReference type="InterPro" id="IPR010126">
    <property type="entry name" value="Esterase_phb"/>
</dbReference>
<keyword evidence="3" id="KW-1133">Transmembrane helix</keyword>